<reference evidence="2" key="1">
    <citation type="journal article" date="2020" name="mSystems">
        <title>Genome- and Community-Level Interaction Insights into Carbon Utilization and Element Cycling Functions of Hydrothermarchaeota in Hydrothermal Sediment.</title>
        <authorList>
            <person name="Zhou Z."/>
            <person name="Liu Y."/>
            <person name="Xu W."/>
            <person name="Pan J."/>
            <person name="Luo Z.H."/>
            <person name="Li M."/>
        </authorList>
    </citation>
    <scope>NUCLEOTIDE SEQUENCE [LARGE SCALE GENOMIC DNA]</scope>
    <source>
        <strain evidence="2">SpSt-477</strain>
    </source>
</reference>
<evidence type="ECO:0000313" key="2">
    <source>
        <dbReference type="EMBL" id="HGU34515.1"/>
    </source>
</evidence>
<dbReference type="Pfam" id="PF02577">
    <property type="entry name" value="BFN_dom"/>
    <property type="match status" value="1"/>
</dbReference>
<dbReference type="InterPro" id="IPR003729">
    <property type="entry name" value="Bi_nuclease_dom"/>
</dbReference>
<gene>
    <name evidence="2" type="ORF">ENS29_16965</name>
</gene>
<proteinExistence type="predicted"/>
<protein>
    <submittedName>
        <fullName evidence="2">Bifunctional nuclease family protein</fullName>
    </submittedName>
</protein>
<accession>A0A7C4W1F9</accession>
<dbReference type="PANTHER" id="PTHR15160">
    <property type="entry name" value="VON HIPPEL-LINDAU PROTEIN"/>
    <property type="match status" value="1"/>
</dbReference>
<evidence type="ECO:0000259" key="1">
    <source>
        <dbReference type="PROSITE" id="PS51658"/>
    </source>
</evidence>
<dbReference type="Gene3D" id="3.10.690.10">
    <property type="entry name" value="Bifunctional nuclease domain"/>
    <property type="match status" value="1"/>
</dbReference>
<organism evidence="2">
    <name type="scientific">Desulfatirhabdium butyrativorans</name>
    <dbReference type="NCBI Taxonomy" id="340467"/>
    <lineage>
        <taxon>Bacteria</taxon>
        <taxon>Pseudomonadati</taxon>
        <taxon>Thermodesulfobacteriota</taxon>
        <taxon>Desulfobacteria</taxon>
        <taxon>Desulfobacterales</taxon>
        <taxon>Desulfatirhabdiaceae</taxon>
        <taxon>Desulfatirhabdium</taxon>
    </lineage>
</organism>
<dbReference type="SUPFAM" id="SSF103256">
    <property type="entry name" value="Hypothetical protein TM0160"/>
    <property type="match status" value="1"/>
</dbReference>
<dbReference type="EMBL" id="DSUH01000385">
    <property type="protein sequence ID" value="HGU34515.1"/>
    <property type="molecule type" value="Genomic_DNA"/>
</dbReference>
<feature type="domain" description="BFN" evidence="1">
    <location>
        <begin position="2"/>
        <end position="132"/>
    </location>
</feature>
<comment type="caution">
    <text evidence="2">The sequence shown here is derived from an EMBL/GenBank/DDBJ whole genome shotgun (WGS) entry which is preliminary data.</text>
</comment>
<dbReference type="InterPro" id="IPR036104">
    <property type="entry name" value="BFN_sf"/>
</dbReference>
<dbReference type="PANTHER" id="PTHR15160:SF1">
    <property type="entry name" value="VON HIPPEL-LINDAU DISEASE TUMOR SUPPRESSOR"/>
    <property type="match status" value="1"/>
</dbReference>
<dbReference type="PROSITE" id="PS51658">
    <property type="entry name" value="BFN"/>
    <property type="match status" value="1"/>
</dbReference>
<dbReference type="AlphaFoldDB" id="A0A7C4W1F9"/>
<name>A0A7C4W1F9_9BACT</name>
<dbReference type="GO" id="GO:0004518">
    <property type="term" value="F:nuclease activity"/>
    <property type="evidence" value="ECO:0007669"/>
    <property type="project" value="InterPro"/>
</dbReference>
<sequence>MQHQAKISGLTMDPDSNTPIVILTCEDDRTLPIWIGVLEATAIATELRGIRFERPMTHDLFRNFAEMVGADILYIEICDLRNNTYFAKIHFQLAGLEYALDARPSDAMAIALRTQAPILIDDAVFEKAKPPEEPVEALDDSEEGKKWAEYLKNLSPEDFGKYKV</sequence>